<dbReference type="AlphaFoldDB" id="A0AA92X4V6"/>
<gene>
    <name evidence="2" type="ORF">D4100_13615</name>
</gene>
<name>A0AA92X4V6_9GAMM</name>
<comment type="caution">
    <text evidence="2">The sequence shown here is derived from an EMBL/GenBank/DDBJ whole genome shotgun (WGS) entry which is preliminary data.</text>
</comment>
<evidence type="ECO:0000256" key="1">
    <source>
        <dbReference type="SAM" id="Phobius"/>
    </source>
</evidence>
<keyword evidence="1" id="KW-1133">Transmembrane helix</keyword>
<keyword evidence="1" id="KW-0812">Transmembrane</keyword>
<evidence type="ECO:0000313" key="2">
    <source>
        <dbReference type="EMBL" id="RJF55345.1"/>
    </source>
</evidence>
<keyword evidence="3" id="KW-1185">Reference proteome</keyword>
<proteinExistence type="predicted"/>
<dbReference type="EMBL" id="QYYG01000003">
    <property type="protein sequence ID" value="RJF55345.1"/>
    <property type="molecule type" value="Genomic_DNA"/>
</dbReference>
<reference evidence="2 3" key="1">
    <citation type="submission" date="2018-09" db="EMBL/GenBank/DDBJ databases">
        <title>Draft genome of a novel serratia sp. strain with antifungal activity.</title>
        <authorList>
            <person name="Dichmann S.I."/>
            <person name="Park B.P."/>
            <person name="Pathiraja D."/>
            <person name="Choi I.-G."/>
            <person name="Stougaard P."/>
            <person name="Hennessy R.C."/>
        </authorList>
    </citation>
    <scope>NUCLEOTIDE SEQUENCE [LARGE SCALE GENOMIC DNA]</scope>
    <source>
        <strain evidence="2 3">S40</strain>
    </source>
</reference>
<feature type="transmembrane region" description="Helical" evidence="1">
    <location>
        <begin position="43"/>
        <end position="64"/>
    </location>
</feature>
<keyword evidence="1" id="KW-0472">Membrane</keyword>
<protein>
    <submittedName>
        <fullName evidence="2">Uncharacterized protein</fullName>
    </submittedName>
</protein>
<accession>A0AA92X4V6</accession>
<sequence length="91" mass="10384">MAAGASSVLILRDIFSPDIYPSYLKLPLCWLRSPTRITYYSKLIGMSSLAAVTQLQLFWAYHLSFKPQRGRLRMLAVGANKFAPTAFHYRE</sequence>
<organism evidence="2 3">
    <name type="scientific">Serratia inhibens</name>
    <dbReference type="NCBI Taxonomy" id="2338073"/>
    <lineage>
        <taxon>Bacteria</taxon>
        <taxon>Pseudomonadati</taxon>
        <taxon>Pseudomonadota</taxon>
        <taxon>Gammaproteobacteria</taxon>
        <taxon>Enterobacterales</taxon>
        <taxon>Yersiniaceae</taxon>
        <taxon>Serratia</taxon>
    </lineage>
</organism>
<evidence type="ECO:0000313" key="3">
    <source>
        <dbReference type="Proteomes" id="UP000284338"/>
    </source>
</evidence>
<dbReference type="Proteomes" id="UP000284338">
    <property type="component" value="Unassembled WGS sequence"/>
</dbReference>